<dbReference type="InterPro" id="IPR004821">
    <property type="entry name" value="Cyt_trans-like"/>
</dbReference>
<evidence type="ECO:0000256" key="1">
    <source>
        <dbReference type="ARBA" id="ARBA00022679"/>
    </source>
</evidence>
<dbReference type="EMBL" id="MGBR01000001">
    <property type="protein sequence ID" value="OGK74320.1"/>
    <property type="molecule type" value="Genomic_DNA"/>
</dbReference>
<sequence length="154" mass="17814">MPYKDYASYRQLVGKKKTVLVGGCFDLLHYGHLYFLQQAKEEGDLLIVALESDEFIEKRKNRKPVHTQKQRAEILSHIDLVDVVLLLPFFKTDAQYYQLTKTVSPDVILITKTHPHLERRKKQAALIKAKVVEIDLLHEFSSSNIVRYATVFGD</sequence>
<dbReference type="Pfam" id="PF01467">
    <property type="entry name" value="CTP_transf_like"/>
    <property type="match status" value="1"/>
</dbReference>
<dbReference type="SUPFAM" id="SSF52374">
    <property type="entry name" value="Nucleotidylyl transferase"/>
    <property type="match status" value="1"/>
</dbReference>
<comment type="caution">
    <text evidence="4">The sequence shown here is derived from an EMBL/GenBank/DDBJ whole genome shotgun (WGS) entry which is preliminary data.</text>
</comment>
<name>A0A1F7L2G5_9BACT</name>
<dbReference type="InterPro" id="IPR014729">
    <property type="entry name" value="Rossmann-like_a/b/a_fold"/>
</dbReference>
<dbReference type="PANTHER" id="PTHR43793">
    <property type="entry name" value="FAD SYNTHASE"/>
    <property type="match status" value="1"/>
</dbReference>
<keyword evidence="1" id="KW-0808">Transferase</keyword>
<accession>A0A1F7L2G5</accession>
<dbReference type="InterPro" id="IPR050385">
    <property type="entry name" value="Archaeal_FAD_synthase"/>
</dbReference>
<evidence type="ECO:0000313" key="4">
    <source>
        <dbReference type="EMBL" id="OGK74320.1"/>
    </source>
</evidence>
<gene>
    <name evidence="4" type="ORF">A3K52_00895</name>
</gene>
<dbReference type="GO" id="GO:0016779">
    <property type="term" value="F:nucleotidyltransferase activity"/>
    <property type="evidence" value="ECO:0007669"/>
    <property type="project" value="UniProtKB-KW"/>
</dbReference>
<dbReference type="PANTHER" id="PTHR43793:SF1">
    <property type="entry name" value="FAD SYNTHASE"/>
    <property type="match status" value="1"/>
</dbReference>
<reference evidence="4 5" key="1">
    <citation type="journal article" date="2016" name="Nat. Commun.">
        <title>Thousands of microbial genomes shed light on interconnected biogeochemical processes in an aquifer system.</title>
        <authorList>
            <person name="Anantharaman K."/>
            <person name="Brown C.T."/>
            <person name="Hug L.A."/>
            <person name="Sharon I."/>
            <person name="Castelle C.J."/>
            <person name="Probst A.J."/>
            <person name="Thomas B.C."/>
            <person name="Singh A."/>
            <person name="Wilkins M.J."/>
            <person name="Karaoz U."/>
            <person name="Brodie E.L."/>
            <person name="Williams K.H."/>
            <person name="Hubbard S.S."/>
            <person name="Banfield J.F."/>
        </authorList>
    </citation>
    <scope>NUCLEOTIDE SEQUENCE [LARGE SCALE GENOMIC DNA]</scope>
</reference>
<evidence type="ECO:0000256" key="2">
    <source>
        <dbReference type="ARBA" id="ARBA00022695"/>
    </source>
</evidence>
<organism evidence="4 5">
    <name type="scientific">Candidatus Roizmanbacteria bacterium RIFOXYD1_FULL_38_12</name>
    <dbReference type="NCBI Taxonomy" id="1802093"/>
    <lineage>
        <taxon>Bacteria</taxon>
        <taxon>Candidatus Roizmaniibacteriota</taxon>
    </lineage>
</organism>
<dbReference type="AlphaFoldDB" id="A0A1F7L2G5"/>
<dbReference type="Gene3D" id="3.40.50.620">
    <property type="entry name" value="HUPs"/>
    <property type="match status" value="1"/>
</dbReference>
<keyword evidence="2" id="KW-0548">Nucleotidyltransferase</keyword>
<feature type="domain" description="Cytidyltransferase-like" evidence="3">
    <location>
        <begin position="20"/>
        <end position="112"/>
    </location>
</feature>
<dbReference type="NCBIfam" id="TIGR00125">
    <property type="entry name" value="cyt_tran_rel"/>
    <property type="match status" value="1"/>
</dbReference>
<dbReference type="Proteomes" id="UP000177050">
    <property type="component" value="Unassembled WGS sequence"/>
</dbReference>
<evidence type="ECO:0000313" key="5">
    <source>
        <dbReference type="Proteomes" id="UP000177050"/>
    </source>
</evidence>
<proteinExistence type="predicted"/>
<protein>
    <recommendedName>
        <fullName evidence="3">Cytidyltransferase-like domain-containing protein</fullName>
    </recommendedName>
</protein>
<evidence type="ECO:0000259" key="3">
    <source>
        <dbReference type="Pfam" id="PF01467"/>
    </source>
</evidence>